<dbReference type="InterPro" id="IPR011033">
    <property type="entry name" value="PRC_barrel-like_sf"/>
</dbReference>
<evidence type="ECO:0000313" key="2">
    <source>
        <dbReference type="EMBL" id="AAU83664.1"/>
    </source>
</evidence>
<feature type="domain" description="PRC-barrel" evidence="1">
    <location>
        <begin position="12"/>
        <end position="80"/>
    </location>
</feature>
<gene>
    <name evidence="2" type="ORF">GZ32E7_26</name>
</gene>
<sequence>MKMRKMSSLMLSDKKVVDTEGGDMGVLHNIVADAETGILTELVVKPAAELDISKFKTDDGYLFISFDTVTAIKDVIVVDIKLIREQARAASAQKSVDF</sequence>
<reference evidence="2" key="1">
    <citation type="journal article" date="2004" name="Science">
        <title>Reverse methanogenesis: testing the hypothesis with environmental genomics.</title>
        <authorList>
            <person name="Hallam S.J."/>
            <person name="Putnam N."/>
            <person name="Preston C.M."/>
            <person name="Detter J.C."/>
            <person name="Rokhsar D."/>
            <person name="Richardson P.M."/>
            <person name="DeLong E.F."/>
        </authorList>
    </citation>
    <scope>NUCLEOTIDE SEQUENCE</scope>
</reference>
<dbReference type="EMBL" id="AY714855">
    <property type="protein sequence ID" value="AAU83664.1"/>
    <property type="molecule type" value="Genomic_DNA"/>
</dbReference>
<dbReference type="SUPFAM" id="SSF50346">
    <property type="entry name" value="PRC-barrel domain"/>
    <property type="match status" value="1"/>
</dbReference>
<dbReference type="Pfam" id="PF05239">
    <property type="entry name" value="PRC"/>
    <property type="match status" value="1"/>
</dbReference>
<proteinExistence type="predicted"/>
<organism evidence="2">
    <name type="scientific">Uncultured archaeon GZfos26G2</name>
    <dbReference type="NCBI Taxonomy" id="3386331"/>
    <lineage>
        <taxon>Archaea</taxon>
        <taxon>Methanobacteriati</taxon>
        <taxon>Methanobacteriota</taxon>
        <taxon>Stenosarchaea group</taxon>
        <taxon>Methanomicrobia</taxon>
        <taxon>Candidatus Methanophagales</taxon>
        <taxon>Candidatus Methanophagaceae</taxon>
        <taxon>Candidatus Methanophaga</taxon>
    </lineage>
</organism>
<name>Q64AB3_UNCAG</name>
<reference evidence="2" key="2">
    <citation type="submission" date="2004-08" db="EMBL/GenBank/DDBJ databases">
        <authorList>
            <person name="Putnam N."/>
            <person name="Detter J.C."/>
            <person name="Richardson P.M."/>
            <person name="Rokhsar D."/>
        </authorList>
    </citation>
    <scope>NUCLEOTIDE SEQUENCE</scope>
</reference>
<dbReference type="PANTHER" id="PTHR38137:SF2">
    <property type="entry name" value="PRC-BARREL DOMAIN-CONTAINING PROTEIN"/>
    <property type="match status" value="1"/>
</dbReference>
<dbReference type="Gene3D" id="2.30.30.240">
    <property type="entry name" value="PRC-barrel domain"/>
    <property type="match status" value="1"/>
</dbReference>
<accession>Q64AB3</accession>
<dbReference type="AlphaFoldDB" id="Q64AB3"/>
<protein>
    <recommendedName>
        <fullName evidence="1">PRC-barrel domain-containing protein</fullName>
    </recommendedName>
</protein>
<dbReference type="InterPro" id="IPR027275">
    <property type="entry name" value="PRC-brl_dom"/>
</dbReference>
<dbReference type="PANTHER" id="PTHR38137">
    <property type="entry name" value="PRC-BARREL DOMAIN PROTEIN"/>
    <property type="match status" value="1"/>
</dbReference>
<evidence type="ECO:0000259" key="1">
    <source>
        <dbReference type="Pfam" id="PF05239"/>
    </source>
</evidence>